<reference evidence="1 2" key="1">
    <citation type="journal article" date="2021" name="Elife">
        <title>Chloroplast acquisition without the gene transfer in kleptoplastic sea slugs, Plakobranchus ocellatus.</title>
        <authorList>
            <person name="Maeda T."/>
            <person name="Takahashi S."/>
            <person name="Yoshida T."/>
            <person name="Shimamura S."/>
            <person name="Takaki Y."/>
            <person name="Nagai Y."/>
            <person name="Toyoda A."/>
            <person name="Suzuki Y."/>
            <person name="Arimoto A."/>
            <person name="Ishii H."/>
            <person name="Satoh N."/>
            <person name="Nishiyama T."/>
            <person name="Hasebe M."/>
            <person name="Maruyama T."/>
            <person name="Minagawa J."/>
            <person name="Obokata J."/>
            <person name="Shigenobu S."/>
        </authorList>
    </citation>
    <scope>NUCLEOTIDE SEQUENCE [LARGE SCALE GENOMIC DNA]</scope>
</reference>
<proteinExistence type="predicted"/>
<gene>
    <name evidence="1" type="ORF">PoB_007128700</name>
</gene>
<comment type="caution">
    <text evidence="1">The sequence shown here is derived from an EMBL/GenBank/DDBJ whole genome shotgun (WGS) entry which is preliminary data.</text>
</comment>
<organism evidence="1 2">
    <name type="scientific">Plakobranchus ocellatus</name>
    <dbReference type="NCBI Taxonomy" id="259542"/>
    <lineage>
        <taxon>Eukaryota</taxon>
        <taxon>Metazoa</taxon>
        <taxon>Spiralia</taxon>
        <taxon>Lophotrochozoa</taxon>
        <taxon>Mollusca</taxon>
        <taxon>Gastropoda</taxon>
        <taxon>Heterobranchia</taxon>
        <taxon>Euthyneura</taxon>
        <taxon>Panpulmonata</taxon>
        <taxon>Sacoglossa</taxon>
        <taxon>Placobranchoidea</taxon>
        <taxon>Plakobranchidae</taxon>
        <taxon>Plakobranchus</taxon>
    </lineage>
</organism>
<dbReference type="AlphaFoldDB" id="A0AAV4DL57"/>
<dbReference type="EMBL" id="BLXT01007982">
    <property type="protein sequence ID" value="GFO44782.1"/>
    <property type="molecule type" value="Genomic_DNA"/>
</dbReference>
<evidence type="ECO:0000313" key="2">
    <source>
        <dbReference type="Proteomes" id="UP000735302"/>
    </source>
</evidence>
<name>A0AAV4DL57_9GAST</name>
<evidence type="ECO:0000313" key="1">
    <source>
        <dbReference type="EMBL" id="GFO44782.1"/>
    </source>
</evidence>
<keyword evidence="2" id="KW-1185">Reference proteome</keyword>
<dbReference type="Proteomes" id="UP000735302">
    <property type="component" value="Unassembled WGS sequence"/>
</dbReference>
<sequence length="99" mass="11064">MVILRRLLLAMAHRRSASSQMKKSKFAGLILEASSIYYGLTLREVRNLAYEIATAFLCQNHGPLQKLQARIGLWRSGIVKRPVVSTKSRGDFTQSSTGI</sequence>
<protein>
    <submittedName>
        <fullName evidence="1">Uncharacterized protein</fullName>
    </submittedName>
</protein>
<accession>A0AAV4DL57</accession>